<keyword evidence="5 7" id="KW-1133">Transmembrane helix</keyword>
<dbReference type="GO" id="GO:0055085">
    <property type="term" value="P:transmembrane transport"/>
    <property type="evidence" value="ECO:0007669"/>
    <property type="project" value="InterPro"/>
</dbReference>
<keyword evidence="10" id="KW-1185">Reference proteome</keyword>
<evidence type="ECO:0000256" key="3">
    <source>
        <dbReference type="ARBA" id="ARBA00022475"/>
    </source>
</evidence>
<dbReference type="PANTHER" id="PTHR30193:SF37">
    <property type="entry name" value="INNER MEMBRANE ABC TRANSPORTER PERMEASE PROTEIN YCJO"/>
    <property type="match status" value="1"/>
</dbReference>
<evidence type="ECO:0000256" key="5">
    <source>
        <dbReference type="ARBA" id="ARBA00022989"/>
    </source>
</evidence>
<dbReference type="RefSeq" id="WP_110801628.1">
    <property type="nucleotide sequence ID" value="NZ_JAANCM010000003.1"/>
</dbReference>
<evidence type="ECO:0000256" key="6">
    <source>
        <dbReference type="ARBA" id="ARBA00023136"/>
    </source>
</evidence>
<proteinExistence type="inferred from homology"/>
<feature type="transmembrane region" description="Helical" evidence="7">
    <location>
        <begin position="21"/>
        <end position="44"/>
    </location>
</feature>
<dbReference type="SUPFAM" id="SSF161098">
    <property type="entry name" value="MetI-like"/>
    <property type="match status" value="1"/>
</dbReference>
<evidence type="ECO:0000256" key="1">
    <source>
        <dbReference type="ARBA" id="ARBA00004651"/>
    </source>
</evidence>
<comment type="similarity">
    <text evidence="7">Belongs to the binding-protein-dependent transport system permease family.</text>
</comment>
<feature type="transmembrane region" description="Helical" evidence="7">
    <location>
        <begin position="166"/>
        <end position="191"/>
    </location>
</feature>
<comment type="subcellular location">
    <subcellularLocation>
        <location evidence="1 7">Cell membrane</location>
        <topology evidence="1 7">Multi-pass membrane protein</topology>
    </subcellularLocation>
</comment>
<dbReference type="AlphaFoldDB" id="A0AA44CA46"/>
<comment type="caution">
    <text evidence="9">The sequence shown here is derived from an EMBL/GenBank/DDBJ whole genome shotgun (WGS) entry which is preliminary data.</text>
</comment>
<dbReference type="InterPro" id="IPR006311">
    <property type="entry name" value="TAT_signal"/>
</dbReference>
<feature type="transmembrane region" description="Helical" evidence="7">
    <location>
        <begin position="212"/>
        <end position="237"/>
    </location>
</feature>
<evidence type="ECO:0000256" key="7">
    <source>
        <dbReference type="RuleBase" id="RU363032"/>
    </source>
</evidence>
<dbReference type="Gene3D" id="1.10.3720.10">
    <property type="entry name" value="MetI-like"/>
    <property type="match status" value="1"/>
</dbReference>
<dbReference type="InterPro" id="IPR035906">
    <property type="entry name" value="MetI-like_sf"/>
</dbReference>
<evidence type="ECO:0000256" key="2">
    <source>
        <dbReference type="ARBA" id="ARBA00022448"/>
    </source>
</evidence>
<evidence type="ECO:0000259" key="8">
    <source>
        <dbReference type="PROSITE" id="PS50928"/>
    </source>
</evidence>
<dbReference type="EMBL" id="JAANCM010000003">
    <property type="protein sequence ID" value="NHT75725.1"/>
    <property type="molecule type" value="Genomic_DNA"/>
</dbReference>
<name>A0AA44CA46_9HYPH</name>
<gene>
    <name evidence="9" type="ORF">G8E10_08205</name>
</gene>
<sequence length="300" mass="32282">MTDVTQQGPLSPRGRRDMLSGAMLLPALALVSLFILAPAVYAIVGSFFEFTITSRNWVFVGFGNYVRAAGDPVFWTALRNNAFLIVGSAITQVGLGTILAAILDRGVRRGNAIYRTIIFMPVVVSSIAVAFVWILILDPNVGPLNAIVKSLGMRPPKLGWLGDPQISLWMLLVIAAWQNVGFQMILVLAGLQSIPKELYEAAALDGAKGLRAFRYITLPGIRNVLIVGTLITVVGGLKVFDLVFVTTGGGPANATQVLGTYSYLQAFRLGNMGYANAMSVVLLAIAVLFGWLQLRLSRKA</sequence>
<evidence type="ECO:0000256" key="4">
    <source>
        <dbReference type="ARBA" id="ARBA00022692"/>
    </source>
</evidence>
<dbReference type="Proteomes" id="UP001155840">
    <property type="component" value="Unassembled WGS sequence"/>
</dbReference>
<accession>A0AA44CA46</accession>
<protein>
    <submittedName>
        <fullName evidence="9">Sugar ABC transporter permease</fullName>
    </submittedName>
</protein>
<dbReference type="GO" id="GO:0005886">
    <property type="term" value="C:plasma membrane"/>
    <property type="evidence" value="ECO:0007669"/>
    <property type="project" value="UniProtKB-SubCell"/>
</dbReference>
<keyword evidence="2 7" id="KW-0813">Transport</keyword>
<dbReference type="Pfam" id="PF00528">
    <property type="entry name" value="BPD_transp_1"/>
    <property type="match status" value="1"/>
</dbReference>
<keyword evidence="3" id="KW-1003">Cell membrane</keyword>
<reference evidence="9" key="1">
    <citation type="submission" date="2020-03" db="EMBL/GenBank/DDBJ databases">
        <title>Ferranicluibacter endophyticum gen. nov., sp. nov., a new genus isolated from Rubus ulmifolius Schott. stem.</title>
        <authorList>
            <person name="Roca-Couso R."/>
            <person name="Flores-Felix J.D."/>
            <person name="Igual J.M."/>
            <person name="Rivas R."/>
        </authorList>
    </citation>
    <scope>NUCLEOTIDE SEQUENCE</scope>
    <source>
        <strain evidence="9">CRRU44</strain>
    </source>
</reference>
<evidence type="ECO:0000313" key="10">
    <source>
        <dbReference type="Proteomes" id="UP001155840"/>
    </source>
</evidence>
<dbReference type="InterPro" id="IPR051393">
    <property type="entry name" value="ABC_transporter_permease"/>
</dbReference>
<organism evidence="9 10">
    <name type="scientific">Ferranicluibacter rubi</name>
    <dbReference type="NCBI Taxonomy" id="2715133"/>
    <lineage>
        <taxon>Bacteria</taxon>
        <taxon>Pseudomonadati</taxon>
        <taxon>Pseudomonadota</taxon>
        <taxon>Alphaproteobacteria</taxon>
        <taxon>Hyphomicrobiales</taxon>
        <taxon>Rhizobiaceae</taxon>
        <taxon>Ferranicluibacter</taxon>
    </lineage>
</organism>
<dbReference type="InterPro" id="IPR000515">
    <property type="entry name" value="MetI-like"/>
</dbReference>
<dbReference type="PANTHER" id="PTHR30193">
    <property type="entry name" value="ABC TRANSPORTER PERMEASE PROTEIN"/>
    <property type="match status" value="1"/>
</dbReference>
<feature type="domain" description="ABC transmembrane type-1" evidence="8">
    <location>
        <begin position="78"/>
        <end position="293"/>
    </location>
</feature>
<dbReference type="CDD" id="cd06261">
    <property type="entry name" value="TM_PBP2"/>
    <property type="match status" value="1"/>
</dbReference>
<dbReference type="PROSITE" id="PS50928">
    <property type="entry name" value="ABC_TM1"/>
    <property type="match status" value="1"/>
</dbReference>
<feature type="transmembrane region" description="Helical" evidence="7">
    <location>
        <begin position="112"/>
        <end position="136"/>
    </location>
</feature>
<keyword evidence="6 7" id="KW-0472">Membrane</keyword>
<keyword evidence="4 7" id="KW-0812">Transmembrane</keyword>
<evidence type="ECO:0000313" key="9">
    <source>
        <dbReference type="EMBL" id="NHT75725.1"/>
    </source>
</evidence>
<feature type="transmembrane region" description="Helical" evidence="7">
    <location>
        <begin position="274"/>
        <end position="294"/>
    </location>
</feature>
<feature type="transmembrane region" description="Helical" evidence="7">
    <location>
        <begin position="82"/>
        <end position="103"/>
    </location>
</feature>
<dbReference type="PROSITE" id="PS51318">
    <property type="entry name" value="TAT"/>
    <property type="match status" value="1"/>
</dbReference>